<protein>
    <submittedName>
        <fullName evidence="2">VOC family protein</fullName>
    </submittedName>
</protein>
<sequence length="119" mass="13132">MNRIDVLSVPVSDQQRAKEFYLKMGLHIVVEAPFQGDQLWIQMGFPKGETTITLVTWFPKMPAGSLQAAVINTDDIAGDIKKLTANGIEVGKIDDTPWGKFASIEDPDGNTWSLNQKNA</sequence>
<organism evidence="2 3">
    <name type="scientific">Imperialibacter roseus</name>
    <dbReference type="NCBI Taxonomy" id="1324217"/>
    <lineage>
        <taxon>Bacteria</taxon>
        <taxon>Pseudomonadati</taxon>
        <taxon>Bacteroidota</taxon>
        <taxon>Cytophagia</taxon>
        <taxon>Cytophagales</taxon>
        <taxon>Flammeovirgaceae</taxon>
        <taxon>Imperialibacter</taxon>
    </lineage>
</organism>
<dbReference type="RefSeq" id="WP_317492009.1">
    <property type="nucleotide sequence ID" value="NZ_CP136051.1"/>
</dbReference>
<dbReference type="Gene3D" id="3.10.180.10">
    <property type="entry name" value="2,3-Dihydroxybiphenyl 1,2-Dioxygenase, domain 1"/>
    <property type="match status" value="1"/>
</dbReference>
<dbReference type="EMBL" id="CP136051">
    <property type="protein sequence ID" value="WOK09390.1"/>
    <property type="molecule type" value="Genomic_DNA"/>
</dbReference>
<evidence type="ECO:0000313" key="2">
    <source>
        <dbReference type="EMBL" id="WOK09390.1"/>
    </source>
</evidence>
<name>A0ABZ0IWF1_9BACT</name>
<evidence type="ECO:0000259" key="1">
    <source>
        <dbReference type="PROSITE" id="PS51819"/>
    </source>
</evidence>
<dbReference type="PROSITE" id="PS51819">
    <property type="entry name" value="VOC"/>
    <property type="match status" value="1"/>
</dbReference>
<dbReference type="InterPro" id="IPR029068">
    <property type="entry name" value="Glyas_Bleomycin-R_OHBP_Dase"/>
</dbReference>
<dbReference type="InterPro" id="IPR004360">
    <property type="entry name" value="Glyas_Fos-R_dOase_dom"/>
</dbReference>
<dbReference type="PANTHER" id="PTHR36437">
    <property type="entry name" value="GLYOXALASE/BLEOMYCIN RESISTANCE PROTEIN/DIOXYGENASE"/>
    <property type="match status" value="1"/>
</dbReference>
<proteinExistence type="predicted"/>
<keyword evidence="3" id="KW-1185">Reference proteome</keyword>
<dbReference type="Proteomes" id="UP001302349">
    <property type="component" value="Chromosome"/>
</dbReference>
<accession>A0ABZ0IWF1</accession>
<dbReference type="SUPFAM" id="SSF54593">
    <property type="entry name" value="Glyoxalase/Bleomycin resistance protein/Dihydroxybiphenyl dioxygenase"/>
    <property type="match status" value="1"/>
</dbReference>
<dbReference type="Pfam" id="PF00903">
    <property type="entry name" value="Glyoxalase"/>
    <property type="match status" value="1"/>
</dbReference>
<gene>
    <name evidence="2" type="ORF">RT717_12145</name>
</gene>
<feature type="domain" description="VOC" evidence="1">
    <location>
        <begin position="3"/>
        <end position="117"/>
    </location>
</feature>
<dbReference type="PANTHER" id="PTHR36437:SF2">
    <property type="entry name" value="GLYOXALASE_BLEOMYCIN RESISTANCE PROTEIN_DIOXYGENASE"/>
    <property type="match status" value="1"/>
</dbReference>
<dbReference type="InterPro" id="IPR037523">
    <property type="entry name" value="VOC_core"/>
</dbReference>
<evidence type="ECO:0000313" key="3">
    <source>
        <dbReference type="Proteomes" id="UP001302349"/>
    </source>
</evidence>
<reference evidence="2 3" key="1">
    <citation type="journal article" date="2023" name="Microbiol. Resour. Announc.">
        <title>Complete Genome Sequence of Imperialibacter roseus strain P4T.</title>
        <authorList>
            <person name="Tizabi D.R."/>
            <person name="Bachvaroff T."/>
            <person name="Hill R.T."/>
        </authorList>
    </citation>
    <scope>NUCLEOTIDE SEQUENCE [LARGE SCALE GENOMIC DNA]</scope>
    <source>
        <strain evidence="2 3">P4T</strain>
    </source>
</reference>